<reference evidence="1 2" key="1">
    <citation type="submission" date="2014-04" db="EMBL/GenBank/DDBJ databases">
        <authorList>
            <consortium name="DOE Joint Genome Institute"/>
            <person name="Kuo A."/>
            <person name="Zuccaro A."/>
            <person name="Kohler A."/>
            <person name="Nagy L.G."/>
            <person name="Floudas D."/>
            <person name="Copeland A."/>
            <person name="Barry K.W."/>
            <person name="Cichocki N."/>
            <person name="Veneault-Fourrey C."/>
            <person name="LaButti K."/>
            <person name="Lindquist E.A."/>
            <person name="Lipzen A."/>
            <person name="Lundell T."/>
            <person name="Morin E."/>
            <person name="Murat C."/>
            <person name="Sun H."/>
            <person name="Tunlid A."/>
            <person name="Henrissat B."/>
            <person name="Grigoriev I.V."/>
            <person name="Hibbett D.S."/>
            <person name="Martin F."/>
            <person name="Nordberg H.P."/>
            <person name="Cantor M.N."/>
            <person name="Hua S.X."/>
        </authorList>
    </citation>
    <scope>NUCLEOTIDE SEQUENCE [LARGE SCALE GENOMIC DNA]</scope>
    <source>
        <strain evidence="1 2">MAFF 305830</strain>
    </source>
</reference>
<organism evidence="1 2">
    <name type="scientific">Serendipita vermifera MAFF 305830</name>
    <dbReference type="NCBI Taxonomy" id="933852"/>
    <lineage>
        <taxon>Eukaryota</taxon>
        <taxon>Fungi</taxon>
        <taxon>Dikarya</taxon>
        <taxon>Basidiomycota</taxon>
        <taxon>Agaricomycotina</taxon>
        <taxon>Agaricomycetes</taxon>
        <taxon>Sebacinales</taxon>
        <taxon>Serendipitaceae</taxon>
        <taxon>Serendipita</taxon>
    </lineage>
</organism>
<proteinExistence type="predicted"/>
<dbReference type="Proteomes" id="UP000054097">
    <property type="component" value="Unassembled WGS sequence"/>
</dbReference>
<sequence length="451" mass="50985">MHVGVNETTTDPTNCIYNPCSLISTVEMNNLIDFDGDVITHPQPNHAGSHHPATISRNNDSMDVDKELFDDEDWAPDEASINYLKNLTRKYKGNPHSRRVPATYSWIQAKSGELQVHERDRLLAGAPIEDVFPEYDASDDEDACLLTEKIGKGTALALQACLREHIRFLCNKPSSIAAFPGGVVSDARRQQFEAHSLSLSQPDIGCTAEECCPDLTQPSRSPWNVTFVDAVTTDFIAKVAEDWYSEHGLPAEALEENYVAGRVLVCLRSMIKSRQIQAKLDTVEKQASAAAYAKFMQRRRNKHKRRLQICDEIPKYRKYYGLLKAVGPDGNSDEETDFESGVTPRPLRVFPPKWRSPQYEKLLHDLDKTMEKNSKDALLYMGPVSKRTRNKKPERQYTIATTSTPKQYSTKCPKGKPLQFYHPEYLAEAKARGLLSTLRVQSRYPHKLPDA</sequence>
<keyword evidence="2" id="KW-1185">Reference proteome</keyword>
<dbReference type="OrthoDB" id="3271141at2759"/>
<evidence type="ECO:0000313" key="2">
    <source>
        <dbReference type="Proteomes" id="UP000054097"/>
    </source>
</evidence>
<dbReference type="STRING" id="933852.A0A0C2XUJ3"/>
<accession>A0A0C2XUJ3</accession>
<protein>
    <submittedName>
        <fullName evidence="1">Uncharacterized protein</fullName>
    </submittedName>
</protein>
<dbReference type="AlphaFoldDB" id="A0A0C2XUJ3"/>
<name>A0A0C2XUJ3_SERVB</name>
<dbReference type="EMBL" id="KN824279">
    <property type="protein sequence ID" value="KIM32542.1"/>
    <property type="molecule type" value="Genomic_DNA"/>
</dbReference>
<dbReference type="HOGENOM" id="CLU_607156_0_0_1"/>
<reference evidence="2" key="2">
    <citation type="submission" date="2015-01" db="EMBL/GenBank/DDBJ databases">
        <title>Evolutionary Origins and Diversification of the Mycorrhizal Mutualists.</title>
        <authorList>
            <consortium name="DOE Joint Genome Institute"/>
            <consortium name="Mycorrhizal Genomics Consortium"/>
            <person name="Kohler A."/>
            <person name="Kuo A."/>
            <person name="Nagy L.G."/>
            <person name="Floudas D."/>
            <person name="Copeland A."/>
            <person name="Barry K.W."/>
            <person name="Cichocki N."/>
            <person name="Veneault-Fourrey C."/>
            <person name="LaButti K."/>
            <person name="Lindquist E.A."/>
            <person name="Lipzen A."/>
            <person name="Lundell T."/>
            <person name="Morin E."/>
            <person name="Murat C."/>
            <person name="Riley R."/>
            <person name="Ohm R."/>
            <person name="Sun H."/>
            <person name="Tunlid A."/>
            <person name="Henrissat B."/>
            <person name="Grigoriev I.V."/>
            <person name="Hibbett D.S."/>
            <person name="Martin F."/>
        </authorList>
    </citation>
    <scope>NUCLEOTIDE SEQUENCE [LARGE SCALE GENOMIC DNA]</scope>
    <source>
        <strain evidence="2">MAFF 305830</strain>
    </source>
</reference>
<gene>
    <name evidence="1" type="ORF">M408DRAFT_326341</name>
</gene>
<evidence type="ECO:0000313" key="1">
    <source>
        <dbReference type="EMBL" id="KIM32542.1"/>
    </source>
</evidence>